<sequence length="131" mass="14530">MILFYVVVTVAQMTIVLQFGDLNAVSPGNLDKDEGSEVESEMDEELDDSSEPQAKREKTELNQAFPVGCMQPVLEGGVQPSLLNPIHSEHIVTSTQTIRQCSATGNTYTAVFRCQEGFLPHLMPMFLFSYN</sequence>
<feature type="signal peptide" evidence="2">
    <location>
        <begin position="1"/>
        <end position="18"/>
    </location>
</feature>
<accession>A0ABM4ZFV5</accession>
<evidence type="ECO:0000256" key="2">
    <source>
        <dbReference type="SAM" id="SignalP"/>
    </source>
</evidence>
<dbReference type="GeneID" id="140593692"/>
<evidence type="ECO:0000313" key="3">
    <source>
        <dbReference type="Proteomes" id="UP001652641"/>
    </source>
</evidence>
<dbReference type="Proteomes" id="UP001652641">
    <property type="component" value="Unplaced"/>
</dbReference>
<feature type="compositionally biased region" description="Acidic residues" evidence="1">
    <location>
        <begin position="36"/>
        <end position="50"/>
    </location>
</feature>
<dbReference type="RefSeq" id="XP_072601421.1">
    <property type="nucleotide sequence ID" value="XM_072745320.1"/>
</dbReference>
<protein>
    <submittedName>
        <fullName evidence="4">Transcription factor RFX3-like isoform X1</fullName>
    </submittedName>
</protein>
<evidence type="ECO:0000313" key="4">
    <source>
        <dbReference type="RefSeq" id="XP_072601421.1"/>
    </source>
</evidence>
<feature type="region of interest" description="Disordered" evidence="1">
    <location>
        <begin position="28"/>
        <end position="58"/>
    </location>
</feature>
<organism evidence="3 4">
    <name type="scientific">Vulpes vulpes</name>
    <name type="common">Red fox</name>
    <dbReference type="NCBI Taxonomy" id="9627"/>
    <lineage>
        <taxon>Eukaryota</taxon>
        <taxon>Metazoa</taxon>
        <taxon>Chordata</taxon>
        <taxon>Craniata</taxon>
        <taxon>Vertebrata</taxon>
        <taxon>Euteleostomi</taxon>
        <taxon>Mammalia</taxon>
        <taxon>Eutheria</taxon>
        <taxon>Laurasiatheria</taxon>
        <taxon>Carnivora</taxon>
        <taxon>Caniformia</taxon>
        <taxon>Canidae</taxon>
        <taxon>Vulpes</taxon>
    </lineage>
</organism>
<keyword evidence="2" id="KW-0732">Signal</keyword>
<proteinExistence type="predicted"/>
<evidence type="ECO:0000256" key="1">
    <source>
        <dbReference type="SAM" id="MobiDB-lite"/>
    </source>
</evidence>
<keyword evidence="3" id="KW-1185">Reference proteome</keyword>
<feature type="chain" id="PRO_5045157794" evidence="2">
    <location>
        <begin position="19"/>
        <end position="131"/>
    </location>
</feature>
<reference evidence="4" key="1">
    <citation type="submission" date="2025-08" db="UniProtKB">
        <authorList>
            <consortium name="RefSeq"/>
        </authorList>
    </citation>
    <scope>IDENTIFICATION</scope>
    <source>
        <tissue evidence="4">Cell line</tissue>
    </source>
</reference>
<gene>
    <name evidence="4" type="primary">LOC140593692</name>
</gene>
<name>A0ABM4ZFV5_VULVU</name>